<protein>
    <submittedName>
        <fullName evidence="1">Uncharacterized protein</fullName>
    </submittedName>
</protein>
<organism evidence="1 2">
    <name type="scientific">Linum trigynum</name>
    <dbReference type="NCBI Taxonomy" id="586398"/>
    <lineage>
        <taxon>Eukaryota</taxon>
        <taxon>Viridiplantae</taxon>
        <taxon>Streptophyta</taxon>
        <taxon>Embryophyta</taxon>
        <taxon>Tracheophyta</taxon>
        <taxon>Spermatophyta</taxon>
        <taxon>Magnoliopsida</taxon>
        <taxon>eudicotyledons</taxon>
        <taxon>Gunneridae</taxon>
        <taxon>Pentapetalae</taxon>
        <taxon>rosids</taxon>
        <taxon>fabids</taxon>
        <taxon>Malpighiales</taxon>
        <taxon>Linaceae</taxon>
        <taxon>Linum</taxon>
    </lineage>
</organism>
<dbReference type="Proteomes" id="UP001497516">
    <property type="component" value="Chromosome 7"/>
</dbReference>
<evidence type="ECO:0000313" key="1">
    <source>
        <dbReference type="EMBL" id="CAL1399334.1"/>
    </source>
</evidence>
<reference evidence="1 2" key="1">
    <citation type="submission" date="2024-04" db="EMBL/GenBank/DDBJ databases">
        <authorList>
            <person name="Fracassetti M."/>
        </authorList>
    </citation>
    <scope>NUCLEOTIDE SEQUENCE [LARGE SCALE GENOMIC DNA]</scope>
</reference>
<accession>A0AAV2FLX7</accession>
<evidence type="ECO:0000313" key="2">
    <source>
        <dbReference type="Proteomes" id="UP001497516"/>
    </source>
</evidence>
<gene>
    <name evidence="1" type="ORF">LTRI10_LOCUS39525</name>
</gene>
<sequence length="399" mass="43808">MMALLSSSSLRGTTFIALYSQNPTLFPSPAFPLRRHVRASSFRPTPILFPTTLIHNSNNSFVTNATPIPAGDIQTLTPAPDPDYWPEFADRVSGEWDGFAADFTPQGAPIELPESVVPEAYREWEVKVHDWQTQCPTLARPEPEPDRTISYTTIKLLPTVGCEADAATRYTSDERAASSASAFAYHSSGSYVAAWPGAAAAPNKLELENCFVNPQDRESRVRILLALNLVRHSDDDENPTTSLEVAGIRVFREQWYGPFRNGDQLGGCAIRDTAFAATAPLHPDKLFGFPWRRGPTAVAAFQLHHQPNGLIQQLSDGNDSSSSSLEKERLVRDASGGVVLLPKQIWYAVKENWCEVGWLFDDGKAVTCTSRIAPDATLKEVRLAQETAVLEGDQAPNSP</sequence>
<dbReference type="EMBL" id="OZ034820">
    <property type="protein sequence ID" value="CAL1399334.1"/>
    <property type="molecule type" value="Genomic_DNA"/>
</dbReference>
<proteinExistence type="predicted"/>
<keyword evidence="2" id="KW-1185">Reference proteome</keyword>
<name>A0AAV2FLX7_9ROSI</name>
<dbReference type="AlphaFoldDB" id="A0AAV2FLX7"/>